<gene>
    <name evidence="2" type="ORF">JOF57_002267</name>
</gene>
<keyword evidence="3" id="KW-1185">Reference proteome</keyword>
<evidence type="ECO:0000313" key="2">
    <source>
        <dbReference type="EMBL" id="MBP2452354.1"/>
    </source>
</evidence>
<reference evidence="2 3" key="1">
    <citation type="submission" date="2021-03" db="EMBL/GenBank/DDBJ databases">
        <title>Sequencing the genomes of 1000 actinobacteria strains.</title>
        <authorList>
            <person name="Klenk H.-P."/>
        </authorList>
    </citation>
    <scope>NUCLEOTIDE SEQUENCE [LARGE SCALE GENOMIC DNA]</scope>
    <source>
        <strain evidence="2 3">DSM 46713</strain>
    </source>
</reference>
<proteinExistence type="predicted"/>
<protein>
    <submittedName>
        <fullName evidence="2">Uncharacterized protein</fullName>
    </submittedName>
</protein>
<evidence type="ECO:0000256" key="1">
    <source>
        <dbReference type="SAM" id="Phobius"/>
    </source>
</evidence>
<evidence type="ECO:0000313" key="3">
    <source>
        <dbReference type="Proteomes" id="UP000694460"/>
    </source>
</evidence>
<keyword evidence="1" id="KW-1133">Transmembrane helix</keyword>
<dbReference type="Proteomes" id="UP000694460">
    <property type="component" value="Unassembled WGS sequence"/>
</dbReference>
<feature type="transmembrane region" description="Helical" evidence="1">
    <location>
        <begin position="30"/>
        <end position="47"/>
    </location>
</feature>
<feature type="transmembrane region" description="Helical" evidence="1">
    <location>
        <begin position="102"/>
        <end position="122"/>
    </location>
</feature>
<dbReference type="RefSeq" id="WP_209916472.1">
    <property type="nucleotide sequence ID" value="NZ_JAGIOP010000002.1"/>
</dbReference>
<accession>A0ABS4ZS83</accession>
<organism evidence="2 3">
    <name type="scientific">Mycolicibacterium lutetiense</name>
    <dbReference type="NCBI Taxonomy" id="1641992"/>
    <lineage>
        <taxon>Bacteria</taxon>
        <taxon>Bacillati</taxon>
        <taxon>Actinomycetota</taxon>
        <taxon>Actinomycetes</taxon>
        <taxon>Mycobacteriales</taxon>
        <taxon>Mycobacteriaceae</taxon>
        <taxon>Mycolicibacterium</taxon>
    </lineage>
</organism>
<name>A0ABS4ZS83_9MYCO</name>
<dbReference type="EMBL" id="JAGIOP010000002">
    <property type="protein sequence ID" value="MBP2452354.1"/>
    <property type="molecule type" value="Genomic_DNA"/>
</dbReference>
<comment type="caution">
    <text evidence="2">The sequence shown here is derived from an EMBL/GenBank/DDBJ whole genome shotgun (WGS) entry which is preliminary data.</text>
</comment>
<keyword evidence="1" id="KW-0472">Membrane</keyword>
<keyword evidence="1" id="KW-0812">Transmembrane</keyword>
<sequence>MLPSASGLQPVREFPSGRFLVISDRTRQRWFVLAVLAVLVAAIVSLQCATRTPHTGLTATPPHHALTAMVAHDHIGLAPAYLCAIPAGLTAQVSTLDVPRGWWTAGLVLVACVLFYAASAALTRAPPARTAPAAVVGGRALIYHLCVLRR</sequence>